<accession>A0A0F8YZ40</accession>
<evidence type="ECO:0000256" key="1">
    <source>
        <dbReference type="SAM" id="MobiDB-lite"/>
    </source>
</evidence>
<proteinExistence type="predicted"/>
<name>A0A0F8YZ40_9ZZZZ</name>
<feature type="non-terminal residue" evidence="2">
    <location>
        <position position="1"/>
    </location>
</feature>
<feature type="compositionally biased region" description="Gly residues" evidence="1">
    <location>
        <begin position="88"/>
        <end position="99"/>
    </location>
</feature>
<dbReference type="AlphaFoldDB" id="A0A0F8YZ40"/>
<reference evidence="2" key="1">
    <citation type="journal article" date="2015" name="Nature">
        <title>Complex archaea that bridge the gap between prokaryotes and eukaryotes.</title>
        <authorList>
            <person name="Spang A."/>
            <person name="Saw J.H."/>
            <person name="Jorgensen S.L."/>
            <person name="Zaremba-Niedzwiedzka K."/>
            <person name="Martijn J."/>
            <person name="Lind A.E."/>
            <person name="van Eijk R."/>
            <person name="Schleper C."/>
            <person name="Guy L."/>
            <person name="Ettema T.J."/>
        </authorList>
    </citation>
    <scope>NUCLEOTIDE SEQUENCE</scope>
</reference>
<feature type="region of interest" description="Disordered" evidence="1">
    <location>
        <begin position="80"/>
        <end position="99"/>
    </location>
</feature>
<gene>
    <name evidence="2" type="ORF">LCGC14_3096940</name>
</gene>
<comment type="caution">
    <text evidence="2">The sequence shown here is derived from an EMBL/GenBank/DDBJ whole genome shotgun (WGS) entry which is preliminary data.</text>
</comment>
<evidence type="ECO:0000313" key="2">
    <source>
        <dbReference type="EMBL" id="KKK53221.1"/>
    </source>
</evidence>
<dbReference type="EMBL" id="LAZR01066616">
    <property type="protein sequence ID" value="KKK53221.1"/>
    <property type="molecule type" value="Genomic_DNA"/>
</dbReference>
<organism evidence="2">
    <name type="scientific">marine sediment metagenome</name>
    <dbReference type="NCBI Taxonomy" id="412755"/>
    <lineage>
        <taxon>unclassified sequences</taxon>
        <taxon>metagenomes</taxon>
        <taxon>ecological metagenomes</taxon>
    </lineage>
</organism>
<protein>
    <submittedName>
        <fullName evidence="2">Uncharacterized protein</fullName>
    </submittedName>
</protein>
<sequence length="99" mass="9968">DELLSLLQAGESQTGLAERNVQREFAQFLAEAGLDDTQIQQLLAGINTGALENVVTALPGTPGFLVEILSALSGSTINVGTGSTTIGNSGGGGPRTGGR</sequence>